<keyword evidence="1" id="KW-0472">Membrane</keyword>
<keyword evidence="3" id="KW-1185">Reference proteome</keyword>
<comment type="caution">
    <text evidence="2">The sequence shown here is derived from an EMBL/GenBank/DDBJ whole genome shotgun (WGS) entry which is preliminary data.</text>
</comment>
<protein>
    <submittedName>
        <fullName evidence="2">Glycine-rich domain-containing protein</fullName>
    </submittedName>
</protein>
<feature type="transmembrane region" description="Helical" evidence="1">
    <location>
        <begin position="164"/>
        <end position="189"/>
    </location>
</feature>
<dbReference type="EMBL" id="JBHLTL010000001">
    <property type="protein sequence ID" value="MFC0587997.1"/>
    <property type="molecule type" value="Genomic_DNA"/>
</dbReference>
<evidence type="ECO:0000313" key="3">
    <source>
        <dbReference type="Proteomes" id="UP001589943"/>
    </source>
</evidence>
<proteinExistence type="predicted"/>
<evidence type="ECO:0000256" key="1">
    <source>
        <dbReference type="SAM" id="Phobius"/>
    </source>
</evidence>
<dbReference type="RefSeq" id="WP_379479513.1">
    <property type="nucleotide sequence ID" value="NZ_JBHLTL010000001.1"/>
</dbReference>
<gene>
    <name evidence="2" type="ORF">ACFFF7_01065</name>
</gene>
<keyword evidence="1" id="KW-1133">Transmembrane helix</keyword>
<organism evidence="2 3">
    <name type="scientific">Novosphingobium aquiterrae</name>
    <dbReference type="NCBI Taxonomy" id="624388"/>
    <lineage>
        <taxon>Bacteria</taxon>
        <taxon>Pseudomonadati</taxon>
        <taxon>Pseudomonadota</taxon>
        <taxon>Alphaproteobacteria</taxon>
        <taxon>Sphingomonadales</taxon>
        <taxon>Sphingomonadaceae</taxon>
        <taxon>Novosphingobium</taxon>
    </lineage>
</organism>
<accession>A0ABV6PF55</accession>
<keyword evidence="1" id="KW-0812">Transmembrane</keyword>
<reference evidence="2 3" key="1">
    <citation type="submission" date="2024-09" db="EMBL/GenBank/DDBJ databases">
        <authorList>
            <person name="Sun Q."/>
            <person name="Mori K."/>
        </authorList>
    </citation>
    <scope>NUCLEOTIDE SEQUENCE [LARGE SCALE GENOMIC DNA]</scope>
    <source>
        <strain evidence="2 3">NCAIM B.02537</strain>
    </source>
</reference>
<dbReference type="Proteomes" id="UP001589943">
    <property type="component" value="Unassembled WGS sequence"/>
</dbReference>
<name>A0ABV6PF55_9SPHN</name>
<evidence type="ECO:0000313" key="2">
    <source>
        <dbReference type="EMBL" id="MFC0587997.1"/>
    </source>
</evidence>
<sequence length="192" mass="21754">MNRDDHRSLTLPDNPLWQAILSHPIGPEDAALSFAQRLARENGWSTSFAERVIGEYKRFCYLAVTAGHPVTPSDAVDQVWHLHLTYSADYWQAFCPDVLGRPLHHGPTAGGSAEQARYFEQYAQTLRSYERVFGSPPADIWPSAYQRLIVDPRARRVHPREGWIIARPLFVAILLTTLMMGVVAGWALFGRR</sequence>